<comment type="caution">
    <text evidence="4">The sequence shown here is derived from an EMBL/GenBank/DDBJ whole genome shotgun (WGS) entry which is preliminary data.</text>
</comment>
<evidence type="ECO:0000256" key="2">
    <source>
        <dbReference type="ARBA" id="ARBA00023239"/>
    </source>
</evidence>
<keyword evidence="2 4" id="KW-0456">Lyase</keyword>
<dbReference type="GO" id="GO:0047905">
    <property type="term" value="F:fructose-6-phosphate phosphoketolase activity"/>
    <property type="evidence" value="ECO:0007669"/>
    <property type="project" value="UniProtKB-EC"/>
</dbReference>
<dbReference type="InterPro" id="IPR005593">
    <property type="entry name" value="Xul5P/Fru6P_PKetolase"/>
</dbReference>
<organism evidence="4 5">
    <name type="scientific">Heyndrickxia coagulans</name>
    <name type="common">Weizmannia coagulans</name>
    <dbReference type="NCBI Taxonomy" id="1398"/>
    <lineage>
        <taxon>Bacteria</taxon>
        <taxon>Bacillati</taxon>
        <taxon>Bacillota</taxon>
        <taxon>Bacilli</taxon>
        <taxon>Bacillales</taxon>
        <taxon>Bacillaceae</taxon>
        <taxon>Heyndrickxia</taxon>
    </lineage>
</organism>
<name>A0A150KBX0_HEYCO</name>
<dbReference type="Proteomes" id="UP000075288">
    <property type="component" value="Unassembled WGS sequence"/>
</dbReference>
<evidence type="ECO:0000313" key="5">
    <source>
        <dbReference type="Proteomes" id="UP000075288"/>
    </source>
</evidence>
<evidence type="ECO:0000256" key="1">
    <source>
        <dbReference type="ARBA" id="ARBA00005623"/>
    </source>
</evidence>
<dbReference type="PATRIC" id="fig|1398.26.peg.2566"/>
<dbReference type="EC" id="4.1.2.9" evidence="4"/>
<dbReference type="InterPro" id="IPR018969">
    <property type="entry name" value="Xul5P/Fru6P_PKetolase_C"/>
</dbReference>
<evidence type="ECO:0000313" key="4">
    <source>
        <dbReference type="EMBL" id="KYC67107.1"/>
    </source>
</evidence>
<dbReference type="EC" id="4.1.2.22" evidence="4"/>
<dbReference type="PANTHER" id="PTHR31273">
    <property type="entry name" value="PHOSPHOKETOLASE-RELATED"/>
    <property type="match status" value="1"/>
</dbReference>
<dbReference type="InterPro" id="IPR009014">
    <property type="entry name" value="Transketo_C/PFOR_II"/>
</dbReference>
<dbReference type="Gene3D" id="3.40.50.920">
    <property type="match status" value="1"/>
</dbReference>
<protein>
    <submittedName>
        <fullName evidence="4">Xylulose-5-phosphate phosphoketolase</fullName>
        <ecNumber evidence="4">4.1.2.22</ecNumber>
        <ecNumber evidence="4">4.1.2.9</ecNumber>
    </submittedName>
</protein>
<comment type="similarity">
    <text evidence="1">Belongs to the XFP family.</text>
</comment>
<dbReference type="PANTHER" id="PTHR31273:SF0">
    <property type="entry name" value="PHOSPHOKETOLASE-RELATED"/>
    <property type="match status" value="1"/>
</dbReference>
<evidence type="ECO:0000259" key="3">
    <source>
        <dbReference type="Pfam" id="PF09363"/>
    </source>
</evidence>
<dbReference type="EMBL" id="LQYG01000002">
    <property type="protein sequence ID" value="KYC67107.1"/>
    <property type="molecule type" value="Genomic_DNA"/>
</dbReference>
<sequence length="89" mass="10494">MFFDRANHNLHVHGYRENGDITTPFDMRVMNQMDRFDLVKEVVSNLPDAARHAALISEMDGMLQKHHAYIREEGTDLPEIENWQWQAIK</sequence>
<dbReference type="Pfam" id="PF09363">
    <property type="entry name" value="XFP_C"/>
    <property type="match status" value="1"/>
</dbReference>
<proteinExistence type="inferred from homology"/>
<feature type="domain" description="Xylulose 5-phosphate/Fructose 6-phosphate phosphoketolase C-terminal" evidence="3">
    <location>
        <begin position="1"/>
        <end position="85"/>
    </location>
</feature>
<dbReference type="AlphaFoldDB" id="A0A150KBX0"/>
<reference evidence="4 5" key="1">
    <citation type="submission" date="2016-01" db="EMBL/GenBank/DDBJ databases">
        <title>Genome Sequences of Twelve Sporeforming Bacillus Species Isolated from Foods.</title>
        <authorList>
            <person name="Berendsen E.M."/>
            <person name="Wells-Bennik M.H."/>
            <person name="Krawcyk A.O."/>
            <person name="De Jong A."/>
            <person name="Holsappel S."/>
            <person name="Eijlander R.T."/>
            <person name="Kuipers O.P."/>
        </authorList>
    </citation>
    <scope>NUCLEOTIDE SEQUENCE [LARGE SCALE GENOMIC DNA]</scope>
    <source>
        <strain evidence="4 5">B4098</strain>
    </source>
</reference>
<gene>
    <name evidence="4" type="ORF">B4098_1311</name>
</gene>
<accession>A0A150KBX0</accession>
<dbReference type="GO" id="GO:0005975">
    <property type="term" value="P:carbohydrate metabolic process"/>
    <property type="evidence" value="ECO:0007669"/>
    <property type="project" value="InterPro"/>
</dbReference>
<dbReference type="GO" id="GO:0050193">
    <property type="term" value="F:phosphoketolase activity"/>
    <property type="evidence" value="ECO:0007669"/>
    <property type="project" value="UniProtKB-EC"/>
</dbReference>